<comment type="caution">
    <text evidence="1">The sequence shown here is derived from an EMBL/GenBank/DDBJ whole genome shotgun (WGS) entry which is preliminary data.</text>
</comment>
<dbReference type="AlphaFoldDB" id="A0A1S1UD82"/>
<sequence>MIFPTMYGACWNLIYPAAKVPGEDEQGIIGYSFMPYSKFCAPGHHGETCQATMVIGKIPIDVFVVGVIEGYGRRCWNTWWRPPILNG</sequence>
<organism evidence="1 2">
    <name type="scientific">Janthinobacterium lividum</name>
    <dbReference type="NCBI Taxonomy" id="29581"/>
    <lineage>
        <taxon>Bacteria</taxon>
        <taxon>Pseudomonadati</taxon>
        <taxon>Pseudomonadota</taxon>
        <taxon>Betaproteobacteria</taxon>
        <taxon>Burkholderiales</taxon>
        <taxon>Oxalobacteraceae</taxon>
        <taxon>Janthinobacterium</taxon>
    </lineage>
</organism>
<evidence type="ECO:0000313" key="2">
    <source>
        <dbReference type="Proteomes" id="UP000179840"/>
    </source>
</evidence>
<gene>
    <name evidence="1" type="ORF">AKG95_07190</name>
</gene>
<dbReference type="Proteomes" id="UP000179840">
    <property type="component" value="Unassembled WGS sequence"/>
</dbReference>
<name>A0A1S1UD82_9BURK</name>
<accession>A0A1S1UD82</accession>
<evidence type="ECO:0000313" key="1">
    <source>
        <dbReference type="EMBL" id="OHV97073.1"/>
    </source>
</evidence>
<proteinExistence type="predicted"/>
<dbReference type="EMBL" id="LFKP01000005">
    <property type="protein sequence ID" value="OHV97073.1"/>
    <property type="molecule type" value="Genomic_DNA"/>
</dbReference>
<reference evidence="1 2" key="1">
    <citation type="submission" date="2015-06" db="EMBL/GenBank/DDBJ databases">
        <title>Draft genome sequencing of a biphenyl-degrading bacterium, Janthinobacterium lividum MEG1.</title>
        <authorList>
            <person name="Shimodaira J."/>
            <person name="Hatta T."/>
        </authorList>
    </citation>
    <scope>NUCLEOTIDE SEQUENCE [LARGE SCALE GENOMIC DNA]</scope>
    <source>
        <strain evidence="1 2">MEG1</strain>
    </source>
</reference>
<protein>
    <submittedName>
        <fullName evidence="1">Uncharacterized protein</fullName>
    </submittedName>
</protein>